<dbReference type="EMBL" id="JAUSYY010000001">
    <property type="protein sequence ID" value="MDQ0895786.1"/>
    <property type="molecule type" value="Genomic_DNA"/>
</dbReference>
<keyword evidence="1" id="KW-1133">Transmembrane helix</keyword>
<gene>
    <name evidence="2" type="ORF">QFZ26_003341</name>
</gene>
<name>A0ABU0RCK3_9MICO</name>
<evidence type="ECO:0000256" key="1">
    <source>
        <dbReference type="SAM" id="Phobius"/>
    </source>
</evidence>
<keyword evidence="1" id="KW-0472">Membrane</keyword>
<dbReference type="Proteomes" id="UP001239083">
    <property type="component" value="Unassembled WGS sequence"/>
</dbReference>
<dbReference type="RefSeq" id="WP_307044148.1">
    <property type="nucleotide sequence ID" value="NZ_JAUSYY010000001.1"/>
</dbReference>
<keyword evidence="3" id="KW-1185">Reference proteome</keyword>
<proteinExistence type="predicted"/>
<protein>
    <submittedName>
        <fullName evidence="2">Fatty acid desaturase</fullName>
    </submittedName>
</protein>
<comment type="caution">
    <text evidence="2">The sequence shown here is derived from an EMBL/GenBank/DDBJ whole genome shotgun (WGS) entry which is preliminary data.</text>
</comment>
<reference evidence="2 3" key="1">
    <citation type="submission" date="2023-07" db="EMBL/GenBank/DDBJ databases">
        <title>Comparative genomics of wheat-associated soil bacteria to identify genetic determinants of phenazine resistance.</title>
        <authorList>
            <person name="Mouncey N."/>
        </authorList>
    </citation>
    <scope>NUCLEOTIDE SEQUENCE [LARGE SCALE GENOMIC DNA]</scope>
    <source>
        <strain evidence="2 3">V3I3</strain>
    </source>
</reference>
<evidence type="ECO:0000313" key="3">
    <source>
        <dbReference type="Proteomes" id="UP001239083"/>
    </source>
</evidence>
<keyword evidence="1" id="KW-0812">Transmembrane</keyword>
<feature type="transmembrane region" description="Helical" evidence="1">
    <location>
        <begin position="9"/>
        <end position="29"/>
    </location>
</feature>
<feature type="transmembrane region" description="Helical" evidence="1">
    <location>
        <begin position="35"/>
        <end position="56"/>
    </location>
</feature>
<evidence type="ECO:0000313" key="2">
    <source>
        <dbReference type="EMBL" id="MDQ0895786.1"/>
    </source>
</evidence>
<organism evidence="2 3">
    <name type="scientific">Agromyces ramosus</name>
    <dbReference type="NCBI Taxonomy" id="33879"/>
    <lineage>
        <taxon>Bacteria</taxon>
        <taxon>Bacillati</taxon>
        <taxon>Actinomycetota</taxon>
        <taxon>Actinomycetes</taxon>
        <taxon>Micrococcales</taxon>
        <taxon>Microbacteriaceae</taxon>
        <taxon>Agromyces</taxon>
    </lineage>
</organism>
<accession>A0ABU0RCK3</accession>
<sequence length="64" mass="6952">MITPGARTAWLLISVMAAIVAVAALAFALVFARPIVAVIVAIPVVLCWGAYFFFFLRSPRQSQE</sequence>